<organism evidence="9 10">
    <name type="scientific">Novosphingobium chloroacetimidivorans</name>
    <dbReference type="NCBI Taxonomy" id="1428314"/>
    <lineage>
        <taxon>Bacteria</taxon>
        <taxon>Pseudomonadati</taxon>
        <taxon>Pseudomonadota</taxon>
        <taxon>Alphaproteobacteria</taxon>
        <taxon>Sphingomonadales</taxon>
        <taxon>Sphingomonadaceae</taxon>
        <taxon>Novosphingobium</taxon>
    </lineage>
</organism>
<dbReference type="Pfam" id="PF01935">
    <property type="entry name" value="DUF87"/>
    <property type="match status" value="1"/>
</dbReference>
<keyword evidence="4" id="KW-0067">ATP-binding</keyword>
<keyword evidence="6" id="KW-0413">Isomerase</keyword>
<name>A0A7W7K8Z2_9SPHN</name>
<evidence type="ECO:0000256" key="1">
    <source>
        <dbReference type="ARBA" id="ARBA00022741"/>
    </source>
</evidence>
<evidence type="ECO:0000256" key="4">
    <source>
        <dbReference type="ARBA" id="ARBA00022840"/>
    </source>
</evidence>
<dbReference type="AlphaFoldDB" id="A0A7W7K8Z2"/>
<keyword evidence="5" id="KW-0238">DNA-binding</keyword>
<dbReference type="GO" id="GO:0003677">
    <property type="term" value="F:DNA binding"/>
    <property type="evidence" value="ECO:0007669"/>
    <property type="project" value="UniProtKB-KW"/>
</dbReference>
<feature type="domain" description="Helicase HerA central" evidence="7">
    <location>
        <begin position="133"/>
        <end position="418"/>
    </location>
</feature>
<dbReference type="Pfam" id="PF05872">
    <property type="entry name" value="HerA_C"/>
    <property type="match status" value="1"/>
</dbReference>
<keyword evidence="3" id="KW-0347">Helicase</keyword>
<dbReference type="GO" id="GO:0004386">
    <property type="term" value="F:helicase activity"/>
    <property type="evidence" value="ECO:0007669"/>
    <property type="project" value="UniProtKB-KW"/>
</dbReference>
<evidence type="ECO:0000256" key="5">
    <source>
        <dbReference type="ARBA" id="ARBA00023125"/>
    </source>
</evidence>
<dbReference type="PANTHER" id="PTHR42957">
    <property type="entry name" value="HELICASE MJ1565-RELATED"/>
    <property type="match status" value="1"/>
</dbReference>
<dbReference type="InterPro" id="IPR002789">
    <property type="entry name" value="HerA_central"/>
</dbReference>
<evidence type="ECO:0000256" key="6">
    <source>
        <dbReference type="ARBA" id="ARBA00023235"/>
    </source>
</evidence>
<gene>
    <name evidence="9" type="ORF">HNO88_001484</name>
</gene>
<evidence type="ECO:0000256" key="3">
    <source>
        <dbReference type="ARBA" id="ARBA00022806"/>
    </source>
</evidence>
<reference evidence="9 10" key="1">
    <citation type="submission" date="2020-08" db="EMBL/GenBank/DDBJ databases">
        <title>Functional genomics of gut bacteria from endangered species of beetles.</title>
        <authorList>
            <person name="Carlos-Shanley C."/>
        </authorList>
    </citation>
    <scope>NUCLEOTIDE SEQUENCE [LARGE SCALE GENOMIC DNA]</scope>
    <source>
        <strain evidence="9 10">S00245</strain>
    </source>
</reference>
<dbReference type="PANTHER" id="PTHR42957:SF1">
    <property type="entry name" value="HELICASE MJ1565-RELATED"/>
    <property type="match status" value="1"/>
</dbReference>
<comment type="caution">
    <text evidence="9">The sequence shown here is derived from an EMBL/GenBank/DDBJ whole genome shotgun (WGS) entry which is preliminary data.</text>
</comment>
<dbReference type="SUPFAM" id="SSF52540">
    <property type="entry name" value="P-loop containing nucleoside triphosphate hydrolases"/>
    <property type="match status" value="1"/>
</dbReference>
<evidence type="ECO:0000256" key="2">
    <source>
        <dbReference type="ARBA" id="ARBA00022801"/>
    </source>
</evidence>
<feature type="domain" description="Helicase HerA-like C-terminal" evidence="8">
    <location>
        <begin position="438"/>
        <end position="536"/>
    </location>
</feature>
<dbReference type="RefSeq" id="WP_184243607.1">
    <property type="nucleotide sequence ID" value="NZ_JACHLR010000005.1"/>
</dbReference>
<evidence type="ECO:0008006" key="11">
    <source>
        <dbReference type="Google" id="ProtNLM"/>
    </source>
</evidence>
<keyword evidence="10" id="KW-1185">Reference proteome</keyword>
<evidence type="ECO:0000313" key="10">
    <source>
        <dbReference type="Proteomes" id="UP000555448"/>
    </source>
</evidence>
<keyword evidence="1" id="KW-0547">Nucleotide-binding</keyword>
<sequence>MRDTDPTYLGRVAGVAGASIRVKLAESLSSGLAIIKGHTYRVGQVGSFVRIPQGYQDLYGIVAEVGAAAAPPSADGADIDTGRWMRVELAGEAIGDRFERGLSQHPNIDDSVHIVTESDLKRIYGGKGDDQVPVGCLSSAENITVRLALDALVTRHSAILGSTGSGKSTTVASLLRSIVRPMDGKGADGARVLLLDIHGEYSAALGDIATVFSTTPQPGEKPLVVPYWALEAGELLDFVAGDLNDNHLIAFTDKIQELKEKTLAAGSLAGLDANSITVDSPVPFSLKKLWLDLIDFEIRTLTGTNRDVPAIEKPGDAESLTPPQYTPHAIGSAGPYLNTAAKGIRRPLNLLRSRLLDRRYDFILHPGEWEPDVNGTTAKDLDVLLSGWLGHDKPLTILDLSGVPSAVLVRLIGSILRIIYEALFWSREKTEGGVLRPLLIVMEEAHRYVSPESGNVAADVVKRIAKEGRKYGVGAMLVSQRPAEIDETVLSQCGTLIALRLTNPTDRARVKGALPDNLSGLMDLLPVLRTGEAIIAGEAARLPVRTRVFLPSSEHLPNSLDPAVSEAWATRRKAEGYDRVVASWRAQSTTAVAKKADVKRVAVVDSSSAKSDSKDEKAE</sequence>
<proteinExistence type="predicted"/>
<dbReference type="EMBL" id="JACHLR010000005">
    <property type="protein sequence ID" value="MBB4858165.1"/>
    <property type="molecule type" value="Genomic_DNA"/>
</dbReference>
<dbReference type="GO" id="GO:0005524">
    <property type="term" value="F:ATP binding"/>
    <property type="evidence" value="ECO:0007669"/>
    <property type="project" value="UniProtKB-KW"/>
</dbReference>
<dbReference type="InterPro" id="IPR033186">
    <property type="entry name" value="HerA_C"/>
</dbReference>
<protein>
    <recommendedName>
        <fullName evidence="11">ATPase</fullName>
    </recommendedName>
</protein>
<evidence type="ECO:0000259" key="7">
    <source>
        <dbReference type="Pfam" id="PF01935"/>
    </source>
</evidence>
<dbReference type="InterPro" id="IPR008571">
    <property type="entry name" value="HerA-like"/>
</dbReference>
<keyword evidence="2" id="KW-0378">Hydrolase</keyword>
<accession>A0A7W7K8Z2</accession>
<evidence type="ECO:0000313" key="9">
    <source>
        <dbReference type="EMBL" id="MBB4858165.1"/>
    </source>
</evidence>
<evidence type="ECO:0000259" key="8">
    <source>
        <dbReference type="Pfam" id="PF05872"/>
    </source>
</evidence>
<dbReference type="Gene3D" id="3.40.50.300">
    <property type="entry name" value="P-loop containing nucleotide triphosphate hydrolases"/>
    <property type="match status" value="2"/>
</dbReference>
<dbReference type="Proteomes" id="UP000555448">
    <property type="component" value="Unassembled WGS sequence"/>
</dbReference>
<dbReference type="InterPro" id="IPR027417">
    <property type="entry name" value="P-loop_NTPase"/>
</dbReference>
<dbReference type="GO" id="GO:0016787">
    <property type="term" value="F:hydrolase activity"/>
    <property type="evidence" value="ECO:0007669"/>
    <property type="project" value="UniProtKB-KW"/>
</dbReference>